<dbReference type="InterPro" id="IPR011989">
    <property type="entry name" value="ARM-like"/>
</dbReference>
<keyword evidence="2" id="KW-1185">Reference proteome</keyword>
<dbReference type="RefSeq" id="WP_141199059.1">
    <property type="nucleotide sequence ID" value="NZ_CP041186.1"/>
</dbReference>
<protein>
    <recommendedName>
        <fullName evidence="3">HEAT repeat domain-containing protein</fullName>
    </recommendedName>
</protein>
<dbReference type="InterPro" id="IPR000225">
    <property type="entry name" value="Armadillo"/>
</dbReference>
<accession>A0A5B8Y7Z2</accession>
<dbReference type="EMBL" id="CP041186">
    <property type="protein sequence ID" value="QDG52592.1"/>
    <property type="molecule type" value="Genomic_DNA"/>
</dbReference>
<dbReference type="SUPFAM" id="SSF48371">
    <property type="entry name" value="ARM repeat"/>
    <property type="match status" value="1"/>
</dbReference>
<evidence type="ECO:0000313" key="1">
    <source>
        <dbReference type="EMBL" id="QDG52592.1"/>
    </source>
</evidence>
<dbReference type="InterPro" id="IPR016024">
    <property type="entry name" value="ARM-type_fold"/>
</dbReference>
<dbReference type="OrthoDB" id="5492062at2"/>
<reference evidence="1 2" key="1">
    <citation type="submission" date="2019-06" db="EMBL/GenBank/DDBJ databases">
        <title>Persicimonas caeni gen. nov., sp. nov., a predatory bacterium isolated from solar saltern.</title>
        <authorList>
            <person name="Wang S."/>
        </authorList>
    </citation>
    <scope>NUCLEOTIDE SEQUENCE [LARGE SCALE GENOMIC DNA]</scope>
    <source>
        <strain evidence="1 2">YN101</strain>
    </source>
</reference>
<organism evidence="1 2">
    <name type="scientific">Persicimonas caeni</name>
    <dbReference type="NCBI Taxonomy" id="2292766"/>
    <lineage>
        <taxon>Bacteria</taxon>
        <taxon>Deltaproteobacteria</taxon>
        <taxon>Bradymonadales</taxon>
        <taxon>Bradymonadaceae</taxon>
        <taxon>Persicimonas</taxon>
    </lineage>
</organism>
<accession>A0A4Y6PW77</accession>
<evidence type="ECO:0000313" key="2">
    <source>
        <dbReference type="Proteomes" id="UP000315995"/>
    </source>
</evidence>
<dbReference type="Proteomes" id="UP000315995">
    <property type="component" value="Chromosome"/>
</dbReference>
<name>A0A4Y6PW77_PERCE</name>
<proteinExistence type="predicted"/>
<evidence type="ECO:0008006" key="3">
    <source>
        <dbReference type="Google" id="ProtNLM"/>
    </source>
</evidence>
<dbReference type="Gene3D" id="1.25.10.10">
    <property type="entry name" value="Leucine-rich Repeat Variant"/>
    <property type="match status" value="1"/>
</dbReference>
<gene>
    <name evidence="1" type="ORF">FIV42_18170</name>
</gene>
<sequence length="166" mass="17245">MLVVVLLSVGASSVGVLAGCDRSPEEAPAASAGAGAGVDAEKLVETLEREGVAAEARLEAIHKARDAKVAKAIPALQKLLKSPNPEIVVASAAALNGLDAREATGSVLEAAGRLGRENHYEQLRQLLFIIGDIGGPEARTYLETVADSHDVPPIRHTAGQVLERMN</sequence>
<dbReference type="AlphaFoldDB" id="A0A4Y6PW77"/>
<dbReference type="PROSITE" id="PS50176">
    <property type="entry name" value="ARM_REPEAT"/>
    <property type="match status" value="1"/>
</dbReference>